<dbReference type="EMBL" id="CAEZSR010000293">
    <property type="protein sequence ID" value="CAB4598306.1"/>
    <property type="molecule type" value="Genomic_DNA"/>
</dbReference>
<name>A0A6J6GAP8_9ZZZZ</name>
<reference evidence="1" key="1">
    <citation type="submission" date="2020-05" db="EMBL/GenBank/DDBJ databases">
        <authorList>
            <person name="Chiriac C."/>
            <person name="Salcher M."/>
            <person name="Ghai R."/>
            <person name="Kavagutti S V."/>
        </authorList>
    </citation>
    <scope>NUCLEOTIDE SEQUENCE</scope>
</reference>
<gene>
    <name evidence="1" type="ORF">UFOPK1493_04146</name>
</gene>
<organism evidence="1">
    <name type="scientific">freshwater metagenome</name>
    <dbReference type="NCBI Taxonomy" id="449393"/>
    <lineage>
        <taxon>unclassified sequences</taxon>
        <taxon>metagenomes</taxon>
        <taxon>ecological metagenomes</taxon>
    </lineage>
</organism>
<accession>A0A6J6GAP8</accession>
<protein>
    <submittedName>
        <fullName evidence="1">Unannotated protein</fullName>
    </submittedName>
</protein>
<proteinExistence type="predicted"/>
<evidence type="ECO:0000313" key="1">
    <source>
        <dbReference type="EMBL" id="CAB4598306.1"/>
    </source>
</evidence>
<sequence length="52" mass="5512">MLTGVARTNWAPRSHQWKSGRLRIISSTRSPGCTPSAWKPAATLAVCSASSA</sequence>
<dbReference type="AlphaFoldDB" id="A0A6J6GAP8"/>